<proteinExistence type="predicted"/>
<name>A0ABS0AY57_9BACT</name>
<dbReference type="InterPro" id="IPR029058">
    <property type="entry name" value="AB_hydrolase_fold"/>
</dbReference>
<keyword evidence="2" id="KW-1185">Reference proteome</keyword>
<dbReference type="RefSeq" id="WP_194847372.1">
    <property type="nucleotide sequence ID" value="NZ_JAAEJV010000010.1"/>
</dbReference>
<comment type="caution">
    <text evidence="1">The sequence shown here is derived from an EMBL/GenBank/DDBJ whole genome shotgun (WGS) entry which is preliminary data.</text>
</comment>
<dbReference type="Proteomes" id="UP001194714">
    <property type="component" value="Unassembled WGS sequence"/>
</dbReference>
<evidence type="ECO:0000313" key="1">
    <source>
        <dbReference type="EMBL" id="MBF5059071.1"/>
    </source>
</evidence>
<reference evidence="1 2" key="1">
    <citation type="submission" date="2020-01" db="EMBL/GenBank/DDBJ databases">
        <title>Draft genome sequence of Cand. Neptunochlamydia vexilliferae K9.</title>
        <authorList>
            <person name="Schulz F."/>
            <person name="Koestlbacher S."/>
            <person name="Wascher F."/>
            <person name="Pizzetti I."/>
            <person name="Horn M."/>
        </authorList>
    </citation>
    <scope>NUCLEOTIDE SEQUENCE [LARGE SCALE GENOMIC DNA]</scope>
    <source>
        <strain evidence="1 2">K9</strain>
    </source>
</reference>
<dbReference type="EMBL" id="JAAEJV010000010">
    <property type="protein sequence ID" value="MBF5059071.1"/>
    <property type="molecule type" value="Genomic_DNA"/>
</dbReference>
<gene>
    <name evidence="1" type="ORF">NEPTK9_000576</name>
</gene>
<protein>
    <recommendedName>
        <fullName evidence="3">Fungal lipase-like domain-containing protein</fullName>
    </recommendedName>
</protein>
<sequence length="314" mass="34979">MSALETVTNRKYTEYTHVINNGNGNQPGESIIFVNGIMNELQGLKIDKGHLKEAGAKTTANEISSKINNKRVVLFYNPTLCLSNRDITAGKNEVAKLYPLLAELIESEHERCSPDTSKRVLVIAHSHGALLTCEALKLVTQQKIQDIEVATFGGARLVPNSLGKKVQNFIHESDLISILAQVKFKTGYILTDFFTQKREEFLGIESNLVQTQKIKNAFSAHLKFKDGQSLDNAKKETYAEELKEILNASLNKSKKEKINLIIEAMVKIIVVELSFSLEILSNVVPHNNSALLNIPHDFCSTYLDKAVEIVNART</sequence>
<dbReference type="SUPFAM" id="SSF53474">
    <property type="entry name" value="alpha/beta-Hydrolases"/>
    <property type="match status" value="1"/>
</dbReference>
<evidence type="ECO:0000313" key="2">
    <source>
        <dbReference type="Proteomes" id="UP001194714"/>
    </source>
</evidence>
<organism evidence="1 2">
    <name type="scientific">Candidatus Neptunichlamydia vexilliferae</name>
    <dbReference type="NCBI Taxonomy" id="1651774"/>
    <lineage>
        <taxon>Bacteria</taxon>
        <taxon>Pseudomonadati</taxon>
        <taxon>Chlamydiota</taxon>
        <taxon>Chlamydiia</taxon>
        <taxon>Parachlamydiales</taxon>
        <taxon>Simkaniaceae</taxon>
        <taxon>Candidatus Neptunichlamydia</taxon>
    </lineage>
</organism>
<evidence type="ECO:0008006" key="3">
    <source>
        <dbReference type="Google" id="ProtNLM"/>
    </source>
</evidence>
<accession>A0ABS0AY57</accession>